<protein>
    <submittedName>
        <fullName evidence="2">Alpha/beta hydrolase fold-1</fullName>
    </submittedName>
</protein>
<name>A0AAN6DP86_9EURO</name>
<dbReference type="Gene3D" id="3.40.50.1820">
    <property type="entry name" value="alpha/beta hydrolase"/>
    <property type="match status" value="1"/>
</dbReference>
<gene>
    <name evidence="2" type="ORF">EDD36DRAFT_94838</name>
</gene>
<dbReference type="GO" id="GO:0016787">
    <property type="term" value="F:hydrolase activity"/>
    <property type="evidence" value="ECO:0007669"/>
    <property type="project" value="UniProtKB-KW"/>
</dbReference>
<evidence type="ECO:0000313" key="3">
    <source>
        <dbReference type="Proteomes" id="UP001203852"/>
    </source>
</evidence>
<dbReference type="InterPro" id="IPR000073">
    <property type="entry name" value="AB_hydrolase_1"/>
</dbReference>
<sequence length="251" mass="27304">MSNKKPTFVLIHGAWHQPAHWDPLITSLNAHGYKTIAPALPSVANVQTAPCKDINEDTNTVRKSILAELNSGANVIVVPHSYGGIPTTSALRGLDSASRTAQDHQTSVIAITALTSFILPEGMNIPEADQKPMPSGLPEIMDHPPPELFYNDLGEEDRKKWAALLRPMSSGALFGRSTFSAHEVIPVHYLLADEDRAVKLATQERMVNILKAGVVEGQVRTEMLRGCGHSPFLSRVEETTAFLRKSAGENV</sequence>
<dbReference type="PANTHER" id="PTHR37017:SF11">
    <property type="entry name" value="ESTERASE_LIPASE_THIOESTERASE DOMAIN-CONTAINING PROTEIN"/>
    <property type="match status" value="1"/>
</dbReference>
<evidence type="ECO:0000313" key="2">
    <source>
        <dbReference type="EMBL" id="KAI1608824.1"/>
    </source>
</evidence>
<dbReference type="SUPFAM" id="SSF53474">
    <property type="entry name" value="alpha/beta-Hydrolases"/>
    <property type="match status" value="1"/>
</dbReference>
<dbReference type="InterPro" id="IPR029058">
    <property type="entry name" value="AB_hydrolase_fold"/>
</dbReference>
<dbReference type="InterPro" id="IPR052897">
    <property type="entry name" value="Sec-Metab_Biosynth_Hydrolase"/>
</dbReference>
<dbReference type="EMBL" id="MU404362">
    <property type="protein sequence ID" value="KAI1608824.1"/>
    <property type="molecule type" value="Genomic_DNA"/>
</dbReference>
<keyword evidence="2" id="KW-0378">Hydrolase</keyword>
<organism evidence="2 3">
    <name type="scientific">Exophiala viscosa</name>
    <dbReference type="NCBI Taxonomy" id="2486360"/>
    <lineage>
        <taxon>Eukaryota</taxon>
        <taxon>Fungi</taxon>
        <taxon>Dikarya</taxon>
        <taxon>Ascomycota</taxon>
        <taxon>Pezizomycotina</taxon>
        <taxon>Eurotiomycetes</taxon>
        <taxon>Chaetothyriomycetidae</taxon>
        <taxon>Chaetothyriales</taxon>
        <taxon>Herpotrichiellaceae</taxon>
        <taxon>Exophiala</taxon>
    </lineage>
</organism>
<accession>A0AAN6DP86</accession>
<reference evidence="2" key="1">
    <citation type="journal article" date="2022" name="bioRxiv">
        <title>Deciphering the potential niche of two novel black yeast fungi from a biological soil crust based on their genomes, phenotypes, and melanin regulation.</title>
        <authorList>
            <consortium name="DOE Joint Genome Institute"/>
            <person name="Carr E.C."/>
            <person name="Barton Q."/>
            <person name="Grambo S."/>
            <person name="Sullivan M."/>
            <person name="Renfro C.M."/>
            <person name="Kuo A."/>
            <person name="Pangilinan J."/>
            <person name="Lipzen A."/>
            <person name="Keymanesh K."/>
            <person name="Savage E."/>
            <person name="Barry K."/>
            <person name="Grigoriev I.V."/>
            <person name="Riekhof W.R."/>
            <person name="Harris S.S."/>
        </authorList>
    </citation>
    <scope>NUCLEOTIDE SEQUENCE</scope>
    <source>
        <strain evidence="2">JF 03-4F</strain>
    </source>
</reference>
<dbReference type="AlphaFoldDB" id="A0AAN6DP86"/>
<dbReference type="PANTHER" id="PTHR37017">
    <property type="entry name" value="AB HYDROLASE-1 DOMAIN-CONTAINING PROTEIN-RELATED"/>
    <property type="match status" value="1"/>
</dbReference>
<comment type="caution">
    <text evidence="2">The sequence shown here is derived from an EMBL/GenBank/DDBJ whole genome shotgun (WGS) entry which is preliminary data.</text>
</comment>
<proteinExistence type="predicted"/>
<evidence type="ECO:0000259" key="1">
    <source>
        <dbReference type="Pfam" id="PF12697"/>
    </source>
</evidence>
<keyword evidence="3" id="KW-1185">Reference proteome</keyword>
<feature type="domain" description="AB hydrolase-1" evidence="1">
    <location>
        <begin position="8"/>
        <end position="239"/>
    </location>
</feature>
<dbReference type="Pfam" id="PF12697">
    <property type="entry name" value="Abhydrolase_6"/>
    <property type="match status" value="1"/>
</dbReference>
<dbReference type="Proteomes" id="UP001203852">
    <property type="component" value="Unassembled WGS sequence"/>
</dbReference>